<evidence type="ECO:0000313" key="1">
    <source>
        <dbReference type="EMBL" id="KAJ6721331.1"/>
    </source>
</evidence>
<reference evidence="1" key="2">
    <citation type="journal article" date="2023" name="Int. J. Mol. Sci.">
        <title>De Novo Assembly and Annotation of 11 Diverse Shrub Willow (Salix) Genomes Reveals Novel Gene Organization in Sex-Linked Regions.</title>
        <authorList>
            <person name="Hyden B."/>
            <person name="Feng K."/>
            <person name="Yates T.B."/>
            <person name="Jawdy S."/>
            <person name="Cereghino C."/>
            <person name="Smart L.B."/>
            <person name="Muchero W."/>
        </authorList>
    </citation>
    <scope>NUCLEOTIDE SEQUENCE [LARGE SCALE GENOMIC DNA]</scope>
    <source>
        <tissue evidence="1">Shoot tip</tissue>
    </source>
</reference>
<dbReference type="OrthoDB" id="1741166at2759"/>
<protein>
    <submittedName>
        <fullName evidence="1">TREHALOSE-6-PHOSPHATE SYNTHASE</fullName>
    </submittedName>
</protein>
<dbReference type="AlphaFoldDB" id="A0A9Q0Z4U5"/>
<dbReference type="Proteomes" id="UP001151529">
    <property type="component" value="Chromosome 10"/>
</dbReference>
<keyword evidence="2" id="KW-1185">Reference proteome</keyword>
<organism evidence="1 2">
    <name type="scientific">Salix viminalis</name>
    <name type="common">Common osier</name>
    <name type="synonym">Basket willow</name>
    <dbReference type="NCBI Taxonomy" id="40686"/>
    <lineage>
        <taxon>Eukaryota</taxon>
        <taxon>Viridiplantae</taxon>
        <taxon>Streptophyta</taxon>
        <taxon>Embryophyta</taxon>
        <taxon>Tracheophyta</taxon>
        <taxon>Spermatophyta</taxon>
        <taxon>Magnoliopsida</taxon>
        <taxon>eudicotyledons</taxon>
        <taxon>Gunneridae</taxon>
        <taxon>Pentapetalae</taxon>
        <taxon>rosids</taxon>
        <taxon>fabids</taxon>
        <taxon>Malpighiales</taxon>
        <taxon>Salicaceae</taxon>
        <taxon>Saliceae</taxon>
        <taxon>Salix</taxon>
    </lineage>
</organism>
<evidence type="ECO:0000313" key="2">
    <source>
        <dbReference type="Proteomes" id="UP001151529"/>
    </source>
</evidence>
<comment type="caution">
    <text evidence="1">The sequence shown here is derived from an EMBL/GenBank/DDBJ whole genome shotgun (WGS) entry which is preliminary data.</text>
</comment>
<accession>A0A9Q0Z4U5</accession>
<reference evidence="1" key="1">
    <citation type="submission" date="2022-11" db="EMBL/GenBank/DDBJ databases">
        <authorList>
            <person name="Hyden B.L."/>
            <person name="Feng K."/>
            <person name="Yates T."/>
            <person name="Jawdy S."/>
            <person name="Smart L.B."/>
            <person name="Muchero W."/>
        </authorList>
    </citation>
    <scope>NUCLEOTIDE SEQUENCE</scope>
    <source>
        <tissue evidence="1">Shoot tip</tissue>
    </source>
</reference>
<name>A0A9Q0Z4U5_SALVM</name>
<proteinExistence type="predicted"/>
<sequence length="119" mass="13234">MVSRSYSNLLELASGESPSFGRMSRRIPRIMTVAGIMSDIDDDPSESVCSDPSSSSMPMDRIIIVANQLPIRAQRKSDGSKSWIFSWDENSLLLQLRDGLGDDEIEVIYVGCLKEEVHP</sequence>
<gene>
    <name evidence="1" type="ORF">OIU85_024422</name>
</gene>
<dbReference type="EMBL" id="JAPFFL010000006">
    <property type="protein sequence ID" value="KAJ6721331.1"/>
    <property type="molecule type" value="Genomic_DNA"/>
</dbReference>